<feature type="compositionally biased region" description="Basic and acidic residues" evidence="1">
    <location>
        <begin position="31"/>
        <end position="50"/>
    </location>
</feature>
<dbReference type="EMBL" id="FNHH01000002">
    <property type="protein sequence ID" value="SDL81658.1"/>
    <property type="molecule type" value="Genomic_DNA"/>
</dbReference>
<keyword evidence="3" id="KW-1185">Reference proteome</keyword>
<evidence type="ECO:0000313" key="2">
    <source>
        <dbReference type="EMBL" id="SDL81658.1"/>
    </source>
</evidence>
<evidence type="ECO:0000256" key="1">
    <source>
        <dbReference type="SAM" id="MobiDB-lite"/>
    </source>
</evidence>
<evidence type="ECO:0000313" key="3">
    <source>
        <dbReference type="Proteomes" id="UP000199226"/>
    </source>
</evidence>
<gene>
    <name evidence="2" type="ORF">SAMN05421813_102240</name>
</gene>
<proteinExistence type="predicted"/>
<dbReference type="Proteomes" id="UP000199226">
    <property type="component" value="Unassembled WGS sequence"/>
</dbReference>
<name>A0A1G9N5A3_9SPHI</name>
<protein>
    <recommendedName>
        <fullName evidence="4">3-oxoacyl-ACP synthase</fullName>
    </recommendedName>
</protein>
<dbReference type="STRING" id="990371.SAMN05421813_102240"/>
<dbReference type="AlphaFoldDB" id="A0A1G9N5A3"/>
<dbReference type="OrthoDB" id="667380at2"/>
<organism evidence="2 3">
    <name type="scientific">Daejeonella rubra</name>
    <dbReference type="NCBI Taxonomy" id="990371"/>
    <lineage>
        <taxon>Bacteria</taxon>
        <taxon>Pseudomonadati</taxon>
        <taxon>Bacteroidota</taxon>
        <taxon>Sphingobacteriia</taxon>
        <taxon>Sphingobacteriales</taxon>
        <taxon>Sphingobacteriaceae</taxon>
        <taxon>Daejeonella</taxon>
    </lineage>
</organism>
<sequence length="150" mass="17164">MNRIKEELYKHCLQYVEDCINTAQLAIEDARESANDDTKSSAGDKFETGREMMQQEIDRNRKQLEEAKKMKLVLDKIEDHHVSEIVHAGSLVITNFGKFYISISRGQIQVDGTNYFAISAVSPIGLKLMKQKIGYEFDFNGKPFKIESIL</sequence>
<dbReference type="RefSeq" id="WP_090699279.1">
    <property type="nucleotide sequence ID" value="NZ_FNHH01000002.1"/>
</dbReference>
<reference evidence="3" key="1">
    <citation type="submission" date="2016-10" db="EMBL/GenBank/DDBJ databases">
        <authorList>
            <person name="Varghese N."/>
            <person name="Submissions S."/>
        </authorList>
    </citation>
    <scope>NUCLEOTIDE SEQUENCE [LARGE SCALE GENOMIC DNA]</scope>
    <source>
        <strain evidence="3">DSM 24536</strain>
    </source>
</reference>
<evidence type="ECO:0008006" key="4">
    <source>
        <dbReference type="Google" id="ProtNLM"/>
    </source>
</evidence>
<feature type="region of interest" description="Disordered" evidence="1">
    <location>
        <begin position="31"/>
        <end position="56"/>
    </location>
</feature>
<accession>A0A1G9N5A3</accession>